<dbReference type="Gene3D" id="4.10.240.10">
    <property type="entry name" value="Zn(2)-C6 fungal-type DNA-binding domain"/>
    <property type="match status" value="1"/>
</dbReference>
<evidence type="ECO:0000256" key="1">
    <source>
        <dbReference type="ARBA" id="ARBA00004123"/>
    </source>
</evidence>
<sequence>MAQTMIDTLKTKKPKTHYARKGCVQCKKSHIKCDKIQPFCTTCSKRNILCTYELSFVFEDGTNKKRIPRRTPRTKRGSQDIITPLSVNSTSSASGSSGSLNLTRMASMTPLENPPFVATPKLETRASVSVCSDAQGRASFFTTSATPIENEQIESNFNFDAATVTAVATFELPEFLDKSPAELVLFDNYDIESGKWDNDAHCANWKFFDFDWRSADWLETMKMLEANDPIQHYSPINQPSDTTGFYSDSPELMNFVWTMARNTQLFGNLTLFPTEKIDRLIQLLWDLNDQYPVVQDALAYSCGIFTKDFYEKANYRNFASIWGTIIMSSNLRVSVDKLNLQLQKCSHFVEYVALLFSFFLLIAANNTCEGFEWDVYLPQTYMSLRKVRKLVPPGNYMTIQETEAYSIFGFLEEWFCQEEITAQLMSDQGGIVTDYTELEYLLGREAPELSNYRGKYDLMKGCFRELNSIFLKLCLKIMELKTKGVELGGRHMMKYKFLNTNSSLSLELHVFGSKLLAELEALKPTKKSIKSLCEGLTDHRLHYAMKNCNEMYYFGLQVYLRALFMNSQLDSPEITELLERVLEAGHNITCYPTKSIFCHLFIYLGAEVSLLLNQKTLFKNFMDLLRKIAHNGTAAAKNSIQKLNYISLALETRNYTLLVNPMYNQWKSSL</sequence>
<dbReference type="GO" id="GO:0008270">
    <property type="term" value="F:zinc ion binding"/>
    <property type="evidence" value="ECO:0007669"/>
    <property type="project" value="InterPro"/>
</dbReference>
<feature type="compositionally biased region" description="Basic residues" evidence="3">
    <location>
        <begin position="65"/>
        <end position="76"/>
    </location>
</feature>
<dbReference type="SUPFAM" id="SSF57701">
    <property type="entry name" value="Zn2/Cys6 DNA-binding domain"/>
    <property type="match status" value="1"/>
</dbReference>
<dbReference type="GO" id="GO:0005634">
    <property type="term" value="C:nucleus"/>
    <property type="evidence" value="ECO:0007669"/>
    <property type="project" value="UniProtKB-SubCell"/>
</dbReference>
<name>I6NEB3_ERECY</name>
<dbReference type="GO" id="GO:0045944">
    <property type="term" value="P:positive regulation of transcription by RNA polymerase II"/>
    <property type="evidence" value="ECO:0007669"/>
    <property type="project" value="TreeGrafter"/>
</dbReference>
<feature type="region of interest" description="Disordered" evidence="3">
    <location>
        <begin position="65"/>
        <end position="101"/>
    </location>
</feature>
<dbReference type="PANTHER" id="PTHR37534">
    <property type="entry name" value="TRANSCRIPTIONAL ACTIVATOR PROTEIN UGA3"/>
    <property type="match status" value="1"/>
</dbReference>
<dbReference type="HOGENOM" id="CLU_011912_0_0_1"/>
<dbReference type="EMBL" id="CP002501">
    <property type="protein sequence ID" value="AET40405.1"/>
    <property type="molecule type" value="Genomic_DNA"/>
</dbReference>
<dbReference type="GeneID" id="11468782"/>
<gene>
    <name evidence="5" type="ordered locus">Ecym_5675</name>
</gene>
<dbReference type="PROSITE" id="PS50048">
    <property type="entry name" value="ZN2_CY6_FUNGAL_2"/>
    <property type="match status" value="1"/>
</dbReference>
<keyword evidence="6" id="KW-1185">Reference proteome</keyword>
<feature type="domain" description="Zn(2)-C6 fungal-type" evidence="4">
    <location>
        <begin position="22"/>
        <end position="52"/>
    </location>
</feature>
<evidence type="ECO:0000256" key="2">
    <source>
        <dbReference type="ARBA" id="ARBA00023242"/>
    </source>
</evidence>
<evidence type="ECO:0000313" key="6">
    <source>
        <dbReference type="Proteomes" id="UP000006790"/>
    </source>
</evidence>
<dbReference type="OrthoDB" id="3994232at2759"/>
<dbReference type="PANTHER" id="PTHR37534:SF49">
    <property type="entry name" value="LYSINE BIOSYNTHESIS REGULATORY PROTEIN LYS14"/>
    <property type="match status" value="1"/>
</dbReference>
<dbReference type="Pfam" id="PF00172">
    <property type="entry name" value="Zn_clus"/>
    <property type="match status" value="1"/>
</dbReference>
<proteinExistence type="predicted"/>
<dbReference type="SMART" id="SM00066">
    <property type="entry name" value="GAL4"/>
    <property type="match status" value="1"/>
</dbReference>
<protein>
    <recommendedName>
        <fullName evidence="4">Zn(2)-C6 fungal-type domain-containing protein</fullName>
    </recommendedName>
</protein>
<organism evidence="5 6">
    <name type="scientific">Eremothecium cymbalariae (strain CBS 270.75 / DBVPG 7215 / KCTC 17166 / NRRL Y-17582)</name>
    <name type="common">Yeast</name>
    <dbReference type="NCBI Taxonomy" id="931890"/>
    <lineage>
        <taxon>Eukaryota</taxon>
        <taxon>Fungi</taxon>
        <taxon>Dikarya</taxon>
        <taxon>Ascomycota</taxon>
        <taxon>Saccharomycotina</taxon>
        <taxon>Saccharomycetes</taxon>
        <taxon>Saccharomycetales</taxon>
        <taxon>Saccharomycetaceae</taxon>
        <taxon>Eremothecium</taxon>
    </lineage>
</organism>
<accession>I6NEB3</accession>
<dbReference type="InterPro" id="IPR036864">
    <property type="entry name" value="Zn2-C6_fun-type_DNA-bd_sf"/>
</dbReference>
<evidence type="ECO:0000259" key="4">
    <source>
        <dbReference type="PROSITE" id="PS50048"/>
    </source>
</evidence>
<dbReference type="InterPro" id="IPR001138">
    <property type="entry name" value="Zn2Cys6_DnaBD"/>
</dbReference>
<dbReference type="Pfam" id="PF11951">
    <property type="entry name" value="Fungal_trans_2"/>
    <property type="match status" value="1"/>
</dbReference>
<dbReference type="eggNOG" id="ENOG502R1US">
    <property type="taxonomic scope" value="Eukaryota"/>
</dbReference>
<dbReference type="PROSITE" id="PS00463">
    <property type="entry name" value="ZN2_CY6_FUNGAL_1"/>
    <property type="match status" value="1"/>
</dbReference>
<dbReference type="AlphaFoldDB" id="I6NEB3"/>
<dbReference type="InterPro" id="IPR021858">
    <property type="entry name" value="Fun_TF"/>
</dbReference>
<dbReference type="RefSeq" id="XP_003647222.1">
    <property type="nucleotide sequence ID" value="XM_003647174.1"/>
</dbReference>
<dbReference type="Proteomes" id="UP000006790">
    <property type="component" value="Chromosome 5"/>
</dbReference>
<comment type="subcellular location">
    <subcellularLocation>
        <location evidence="1">Nucleus</location>
    </subcellularLocation>
</comment>
<dbReference type="KEGG" id="erc:Ecym_5675"/>
<dbReference type="CDD" id="cd00067">
    <property type="entry name" value="GAL4"/>
    <property type="match status" value="1"/>
</dbReference>
<feature type="compositionally biased region" description="Low complexity" evidence="3">
    <location>
        <begin position="86"/>
        <end position="101"/>
    </location>
</feature>
<dbReference type="GO" id="GO:0000981">
    <property type="term" value="F:DNA-binding transcription factor activity, RNA polymerase II-specific"/>
    <property type="evidence" value="ECO:0007669"/>
    <property type="project" value="InterPro"/>
</dbReference>
<keyword evidence="2" id="KW-0539">Nucleus</keyword>
<reference evidence="5 6" key="1">
    <citation type="journal article" date="2011" name="G3 (Bethesda)">
        <title>Genome evolution in the Eremothecium clade of the Saccharomyces complex revealed by comparative genomics.</title>
        <authorList>
            <person name="Wendland J."/>
            <person name="Walther A."/>
        </authorList>
    </citation>
    <scope>NUCLEOTIDE SEQUENCE [LARGE SCALE GENOMIC DNA]</scope>
    <source>
        <strain evidence="6">CBS 270.75 / DBVPG 7215 / KCTC 17166 / NRRL Y-17582</strain>
    </source>
</reference>
<dbReference type="STRING" id="931890.I6NEB3"/>
<dbReference type="GO" id="GO:0000976">
    <property type="term" value="F:transcription cis-regulatory region binding"/>
    <property type="evidence" value="ECO:0007669"/>
    <property type="project" value="TreeGrafter"/>
</dbReference>
<dbReference type="InParanoid" id="I6NEB3"/>
<evidence type="ECO:0000256" key="3">
    <source>
        <dbReference type="SAM" id="MobiDB-lite"/>
    </source>
</evidence>
<dbReference type="OMA" id="NILCTYE"/>
<evidence type="ECO:0000313" key="5">
    <source>
        <dbReference type="EMBL" id="AET40405.1"/>
    </source>
</evidence>